<evidence type="ECO:0000313" key="1">
    <source>
        <dbReference type="EMBL" id="DAD33326.1"/>
    </source>
</evidence>
<keyword evidence="2" id="KW-1185">Reference proteome</keyword>
<reference evidence="1 2" key="1">
    <citation type="journal article" date="2020" name="Mol. Biol. Evol.">
        <title>Distinct Expression and Methylation Patterns for Genes with Different Fates following a Single Whole-Genome Duplication in Flowering Plants.</title>
        <authorList>
            <person name="Shi T."/>
            <person name="Rahmani R.S."/>
            <person name="Gugger P.F."/>
            <person name="Wang M."/>
            <person name="Li H."/>
            <person name="Zhang Y."/>
            <person name="Li Z."/>
            <person name="Wang Q."/>
            <person name="Van de Peer Y."/>
            <person name="Marchal K."/>
            <person name="Chen J."/>
        </authorList>
    </citation>
    <scope>NUCLEOTIDE SEQUENCE [LARGE SCALE GENOMIC DNA]</scope>
    <source>
        <tissue evidence="1">Leaf</tissue>
    </source>
</reference>
<protein>
    <submittedName>
        <fullName evidence="1">Uncharacterized protein</fullName>
    </submittedName>
</protein>
<dbReference type="AlphaFoldDB" id="A0A822YRA2"/>
<name>A0A822YRA2_NELNU</name>
<sequence>MIIGNLYLILMETFSVSVNLSFIMDVGDNEKENL</sequence>
<evidence type="ECO:0000313" key="2">
    <source>
        <dbReference type="Proteomes" id="UP000607653"/>
    </source>
</evidence>
<gene>
    <name evidence="1" type="ORF">HUJ06_012177</name>
</gene>
<dbReference type="EMBL" id="DUZY01000003">
    <property type="protein sequence ID" value="DAD33326.1"/>
    <property type="molecule type" value="Genomic_DNA"/>
</dbReference>
<organism evidence="1 2">
    <name type="scientific">Nelumbo nucifera</name>
    <name type="common">Sacred lotus</name>
    <dbReference type="NCBI Taxonomy" id="4432"/>
    <lineage>
        <taxon>Eukaryota</taxon>
        <taxon>Viridiplantae</taxon>
        <taxon>Streptophyta</taxon>
        <taxon>Embryophyta</taxon>
        <taxon>Tracheophyta</taxon>
        <taxon>Spermatophyta</taxon>
        <taxon>Magnoliopsida</taxon>
        <taxon>Proteales</taxon>
        <taxon>Nelumbonaceae</taxon>
        <taxon>Nelumbo</taxon>
    </lineage>
</organism>
<comment type="caution">
    <text evidence="1">The sequence shown here is derived from an EMBL/GenBank/DDBJ whole genome shotgun (WGS) entry which is preliminary data.</text>
</comment>
<dbReference type="Proteomes" id="UP000607653">
    <property type="component" value="Unassembled WGS sequence"/>
</dbReference>
<proteinExistence type="predicted"/>
<accession>A0A822YRA2</accession>